<reference evidence="2" key="1">
    <citation type="journal article" date="2020" name="New Phytol.">
        <title>Comparative genomics reveals dynamic genome evolution in host specialist ectomycorrhizal fungi.</title>
        <authorList>
            <person name="Lofgren L.A."/>
            <person name="Nguyen N.H."/>
            <person name="Vilgalys R."/>
            <person name="Ruytinx J."/>
            <person name="Liao H.L."/>
            <person name="Branco S."/>
            <person name="Kuo A."/>
            <person name="LaButti K."/>
            <person name="Lipzen A."/>
            <person name="Andreopoulos W."/>
            <person name="Pangilinan J."/>
            <person name="Riley R."/>
            <person name="Hundley H."/>
            <person name="Na H."/>
            <person name="Barry K."/>
            <person name="Grigoriev I.V."/>
            <person name="Stajich J.E."/>
            <person name="Kennedy P.G."/>
        </authorList>
    </citation>
    <scope>NUCLEOTIDE SEQUENCE</scope>
    <source>
        <strain evidence="2">DOB743</strain>
    </source>
</reference>
<gene>
    <name evidence="2" type="ORF">EV702DRAFT_1049973</name>
</gene>
<evidence type="ECO:0000313" key="3">
    <source>
        <dbReference type="Proteomes" id="UP000714275"/>
    </source>
</evidence>
<evidence type="ECO:0000256" key="1">
    <source>
        <dbReference type="SAM" id="MobiDB-lite"/>
    </source>
</evidence>
<sequence length="147" mass="15832">MNLEARNSEPPEISSSNTKSPDPPSSSLLLPLLPSPKPQTNNPEKKNNEPHDALPTPSIAPANMTPTTAPMILIDTCVTSTISKSVNVDLQSKPGPTSKNFCPATTKNGSNLSAHRWLKQVAPNGYSRDFKSYWDSLGKDCQECSPS</sequence>
<keyword evidence="3" id="KW-1185">Reference proteome</keyword>
<protein>
    <submittedName>
        <fullName evidence="2">Uncharacterized protein</fullName>
    </submittedName>
</protein>
<dbReference type="AlphaFoldDB" id="A0A9P6ZK12"/>
<organism evidence="2 3">
    <name type="scientific">Suillus placidus</name>
    <dbReference type="NCBI Taxonomy" id="48579"/>
    <lineage>
        <taxon>Eukaryota</taxon>
        <taxon>Fungi</taxon>
        <taxon>Dikarya</taxon>
        <taxon>Basidiomycota</taxon>
        <taxon>Agaricomycotina</taxon>
        <taxon>Agaricomycetes</taxon>
        <taxon>Agaricomycetidae</taxon>
        <taxon>Boletales</taxon>
        <taxon>Suillineae</taxon>
        <taxon>Suillaceae</taxon>
        <taxon>Suillus</taxon>
    </lineage>
</organism>
<feature type="compositionally biased region" description="Basic and acidic residues" evidence="1">
    <location>
        <begin position="43"/>
        <end position="52"/>
    </location>
</feature>
<accession>A0A9P6ZK12</accession>
<name>A0A9P6ZK12_9AGAM</name>
<dbReference type="OrthoDB" id="2641888at2759"/>
<dbReference type="EMBL" id="JABBWD010000078">
    <property type="protein sequence ID" value="KAG1768590.1"/>
    <property type="molecule type" value="Genomic_DNA"/>
</dbReference>
<feature type="region of interest" description="Disordered" evidence="1">
    <location>
        <begin position="1"/>
        <end position="65"/>
    </location>
</feature>
<comment type="caution">
    <text evidence="2">The sequence shown here is derived from an EMBL/GenBank/DDBJ whole genome shotgun (WGS) entry which is preliminary data.</text>
</comment>
<proteinExistence type="predicted"/>
<dbReference type="Proteomes" id="UP000714275">
    <property type="component" value="Unassembled WGS sequence"/>
</dbReference>
<evidence type="ECO:0000313" key="2">
    <source>
        <dbReference type="EMBL" id="KAG1768590.1"/>
    </source>
</evidence>